<keyword evidence="1" id="KW-0812">Transmembrane</keyword>
<comment type="caution">
    <text evidence="2">The sequence shown here is derived from an EMBL/GenBank/DDBJ whole genome shotgun (WGS) entry which is preliminary data.</text>
</comment>
<reference evidence="2 3" key="1">
    <citation type="submission" date="2018-08" db="EMBL/GenBank/DDBJ databases">
        <title>Genome and evolution of the arbuscular mycorrhizal fungus Diversispora epigaea (formerly Glomus versiforme) and its bacterial endosymbionts.</title>
        <authorList>
            <person name="Sun X."/>
            <person name="Fei Z."/>
            <person name="Harrison M."/>
        </authorList>
    </citation>
    <scope>NUCLEOTIDE SEQUENCE [LARGE SCALE GENOMIC DNA]</scope>
    <source>
        <strain evidence="2 3">IT104</strain>
    </source>
</reference>
<keyword evidence="1" id="KW-1133">Transmembrane helix</keyword>
<keyword evidence="1" id="KW-0472">Membrane</keyword>
<name>A0A397I2K8_9GLOM</name>
<sequence>MRSSLEALSLPIMASSLMSPLSAYMLLTLLIIAVIWFVILRREFGIGKKSGQLWDIWNSRGGQCLSNNYINCNTPLRWKCAKGHEWTANFHSIKNGKTWCFTSSGNFNRRNIP</sequence>
<accession>A0A397I2K8</accession>
<gene>
    <name evidence="2" type="ORF">Glove_277g21</name>
</gene>
<evidence type="ECO:0000313" key="2">
    <source>
        <dbReference type="EMBL" id="RHZ69871.1"/>
    </source>
</evidence>
<dbReference type="OrthoDB" id="2447535at2759"/>
<dbReference type="EMBL" id="PQFF01000254">
    <property type="protein sequence ID" value="RHZ69871.1"/>
    <property type="molecule type" value="Genomic_DNA"/>
</dbReference>
<protein>
    <submittedName>
        <fullName evidence="2">Uncharacterized protein</fullName>
    </submittedName>
</protein>
<keyword evidence="3" id="KW-1185">Reference proteome</keyword>
<feature type="transmembrane region" description="Helical" evidence="1">
    <location>
        <begin position="20"/>
        <end position="40"/>
    </location>
</feature>
<organism evidence="2 3">
    <name type="scientific">Diversispora epigaea</name>
    <dbReference type="NCBI Taxonomy" id="1348612"/>
    <lineage>
        <taxon>Eukaryota</taxon>
        <taxon>Fungi</taxon>
        <taxon>Fungi incertae sedis</taxon>
        <taxon>Mucoromycota</taxon>
        <taxon>Glomeromycotina</taxon>
        <taxon>Glomeromycetes</taxon>
        <taxon>Diversisporales</taxon>
        <taxon>Diversisporaceae</taxon>
        <taxon>Diversispora</taxon>
    </lineage>
</organism>
<evidence type="ECO:0000256" key="1">
    <source>
        <dbReference type="SAM" id="Phobius"/>
    </source>
</evidence>
<dbReference type="Proteomes" id="UP000266861">
    <property type="component" value="Unassembled WGS sequence"/>
</dbReference>
<evidence type="ECO:0000313" key="3">
    <source>
        <dbReference type="Proteomes" id="UP000266861"/>
    </source>
</evidence>
<proteinExistence type="predicted"/>
<dbReference type="AlphaFoldDB" id="A0A397I2K8"/>